<evidence type="ECO:0000256" key="1">
    <source>
        <dbReference type="SAM" id="Coils"/>
    </source>
</evidence>
<accession>A0ABN8APS3</accession>
<reference evidence="4" key="1">
    <citation type="submission" date="2021-12" db="EMBL/GenBank/DDBJ databases">
        <authorList>
            <person name="King R."/>
        </authorList>
    </citation>
    <scope>NUCLEOTIDE SEQUENCE</scope>
</reference>
<organism evidence="4 5">
    <name type="scientific">Chilo suppressalis</name>
    <name type="common">Asiatic rice borer moth</name>
    <dbReference type="NCBI Taxonomy" id="168631"/>
    <lineage>
        <taxon>Eukaryota</taxon>
        <taxon>Metazoa</taxon>
        <taxon>Ecdysozoa</taxon>
        <taxon>Arthropoda</taxon>
        <taxon>Hexapoda</taxon>
        <taxon>Insecta</taxon>
        <taxon>Pterygota</taxon>
        <taxon>Neoptera</taxon>
        <taxon>Endopterygota</taxon>
        <taxon>Lepidoptera</taxon>
        <taxon>Glossata</taxon>
        <taxon>Ditrysia</taxon>
        <taxon>Pyraloidea</taxon>
        <taxon>Crambidae</taxon>
        <taxon>Crambinae</taxon>
        <taxon>Chilo</taxon>
    </lineage>
</organism>
<feature type="coiled-coil region" evidence="1">
    <location>
        <begin position="65"/>
        <end position="134"/>
    </location>
</feature>
<sequence>MALQRTPSKTAVPPHYGSDSTLYVGDSVDKQDYNKTKRLKRRLEDSTESSNSILTELRAMIGDLRVQQDSKLETLKTAMENIQEQNIDIKISLEFMSDKYDELLDKFNSLQQENSQYKSRITYLESKIEQFERKSRASSIEMRNVIKMESENRYSLIELTKNVGKLTDVPIQDCDIRDAFRMKMKQNINGPIIIDFTTTVLRDNFLKSAKSYNKTNPEQQFSTTILGQSGPQNYIFIGESLTPQAKRLHYLARDFAKTFGYKHCWTSYGKIYLRRSKNNPHIRIDGEEDLTKLKKSN</sequence>
<evidence type="ECO:0000259" key="3">
    <source>
        <dbReference type="Pfam" id="PF25298"/>
    </source>
</evidence>
<proteinExistence type="predicted"/>
<keyword evidence="5" id="KW-1185">Reference proteome</keyword>
<dbReference type="Proteomes" id="UP001153292">
    <property type="component" value="Chromosome 1"/>
</dbReference>
<name>A0ABN8APS3_CHISP</name>
<dbReference type="InterPro" id="IPR057251">
    <property type="entry name" value="FP_C"/>
</dbReference>
<dbReference type="Pfam" id="PF25298">
    <property type="entry name" value="Baculo_FP_2nd"/>
    <property type="match status" value="1"/>
</dbReference>
<keyword evidence="1" id="KW-0175">Coiled coil</keyword>
<evidence type="ECO:0000256" key="2">
    <source>
        <dbReference type="SAM" id="MobiDB-lite"/>
    </source>
</evidence>
<protein>
    <recommendedName>
        <fullName evidence="3">FP protein C-terminal domain-containing protein</fullName>
    </recommendedName>
</protein>
<feature type="domain" description="FP protein C-terminal" evidence="3">
    <location>
        <begin position="242"/>
        <end position="294"/>
    </location>
</feature>
<feature type="region of interest" description="Disordered" evidence="2">
    <location>
        <begin position="1"/>
        <end position="23"/>
    </location>
</feature>
<dbReference type="EMBL" id="OU963894">
    <property type="protein sequence ID" value="CAH0397422.1"/>
    <property type="molecule type" value="Genomic_DNA"/>
</dbReference>
<evidence type="ECO:0000313" key="5">
    <source>
        <dbReference type="Proteomes" id="UP001153292"/>
    </source>
</evidence>
<gene>
    <name evidence="4" type="ORF">CHILSU_LOCUS491</name>
</gene>
<evidence type="ECO:0000313" key="4">
    <source>
        <dbReference type="EMBL" id="CAH0397422.1"/>
    </source>
</evidence>